<reference evidence="7" key="1">
    <citation type="submission" date="2024-03" db="EMBL/GenBank/DDBJ databases">
        <title>WGS assembly of Saponaria officinalis var. Norfolk2.</title>
        <authorList>
            <person name="Jenkins J."/>
            <person name="Shu S."/>
            <person name="Grimwood J."/>
            <person name="Barry K."/>
            <person name="Goodstein D."/>
            <person name="Schmutz J."/>
            <person name="Leebens-Mack J."/>
            <person name="Osbourn A."/>
        </authorList>
    </citation>
    <scope>NUCLEOTIDE SEQUENCE [LARGE SCALE GENOMIC DNA]</scope>
    <source>
        <strain evidence="7">JIC</strain>
    </source>
</reference>
<evidence type="ECO:0008006" key="9">
    <source>
        <dbReference type="Google" id="ProtNLM"/>
    </source>
</evidence>
<keyword evidence="2" id="KW-0539">Nucleus</keyword>
<keyword evidence="1 5" id="KW-0175">Coiled coil</keyword>
<comment type="subcellular location">
    <subcellularLocation>
        <location evidence="3">Nucleus lamina</location>
    </subcellularLocation>
</comment>
<feature type="coiled-coil region" evidence="5">
    <location>
        <begin position="174"/>
        <end position="357"/>
    </location>
</feature>
<evidence type="ECO:0000313" key="7">
    <source>
        <dbReference type="EMBL" id="KAK9700158.1"/>
    </source>
</evidence>
<accession>A0AAW1JAW6</accession>
<dbReference type="AlphaFoldDB" id="A0AAW1JAW6"/>
<dbReference type="InterPro" id="IPR040418">
    <property type="entry name" value="CRWN"/>
</dbReference>
<gene>
    <name evidence="7" type="ORF">RND81_08G220600</name>
</gene>
<evidence type="ECO:0000256" key="6">
    <source>
        <dbReference type="SAM" id="MobiDB-lite"/>
    </source>
</evidence>
<evidence type="ECO:0000256" key="3">
    <source>
        <dbReference type="ARBA" id="ARBA00024186"/>
    </source>
</evidence>
<feature type="coiled-coil region" evidence="5">
    <location>
        <begin position="576"/>
        <end position="708"/>
    </location>
</feature>
<feature type="region of interest" description="Disordered" evidence="6">
    <location>
        <begin position="857"/>
        <end position="1065"/>
    </location>
</feature>
<evidence type="ECO:0000256" key="5">
    <source>
        <dbReference type="SAM" id="Coils"/>
    </source>
</evidence>
<feature type="coiled-coil region" evidence="5">
    <location>
        <begin position="68"/>
        <end position="95"/>
    </location>
</feature>
<dbReference type="GO" id="GO:0005652">
    <property type="term" value="C:nuclear lamina"/>
    <property type="evidence" value="ECO:0007669"/>
    <property type="project" value="UniProtKB-SubCell"/>
</dbReference>
<dbReference type="EMBL" id="JBDFQZ010000008">
    <property type="protein sequence ID" value="KAK9700158.1"/>
    <property type="molecule type" value="Genomic_DNA"/>
</dbReference>
<feature type="coiled-coil region" evidence="5">
    <location>
        <begin position="383"/>
        <end position="539"/>
    </location>
</feature>
<sequence>MFTPQKKIFSGWSSTPKSDVQKTPKISDGYENGEKEIGDTEDLGEKISILEKELFEYQYNMGLLLLEKKEWSSKLEDLQQALNEQKDALKREQAAHFIAISDLEKREENLRKALGVEKQCVLDMEKALREMRSEHAEIKFTADSKLAEANALASSIEEKSLEVEAKLHAADAKFAEASRKSSEIERKLQDLERREGALRRERLSFNSEKDAHEATLSKQREDLLEWERKLQEGEERLCEGRRILNQREARANEIDKGFKLKENELEEAQKKIEETNADLKKKDEDISRRLLDLTVKEKECDVLTNRIAGKEKELLLREEQLNEREKNEMQKLLDEHKAQLDAKKQEFESEIDQRRRLVDEELKSKVVELEKKELEVIHKEEKISKREKALDKKLEKCKEKENDLDLRTKALKEKEKVLKEEQKTLDLEKKQMLKDSEELLKLKDELDGMRAANEEQLQKIREEKEQLRLTEEERSEHSRLLSELKREIGQCRSQREEVLKEADELKQERITFEQEWEALDEKKVEIEKESKRLTEEREKWEKWRHSEEERLRCESVASQKKYEAENEALKLDKDLFEAYMKQEKSLVSEREQAERRKMIDDFEQQKRELEMELQKQFEEKERNLCERERLFEEDREKEQNNLSYLKEVAERGMSDLKEEEKRLAKQLEEITESKKEMEGRRLGIQKDIDELVVLSSKLKDQREQLLNERERFISFVERLKSCEHCGEVTHEFLLSDLQYFHDKDRREILPLPKLAEDYIRNSFRDSKSKNDVRSVGAGVDASTPAKPTSWLRKCTEKILKLSPIKRDELTAMQETAGEPSVADLVDNAEPSLDRNDFIEEVQELSFRVVSDSFDVQREQANDDEDVSLVNTKNGEDPEASHNSNLNGERQCGKRGRAKVSRPRSGKTVRKDATDTVGNSVQPGDSELPNGGADSSLHVDDGNQQTSENIVKGRKRSRAHTTSQTTSEHDEGESEMRSDVVAGGGPRTRRRKTAAGVQVPAEKRYNLRRPKTVETVAGRGAGKTSSDSRRSTKGNGKQEKLEANSRLGPTDSAGLASDNGGSVNLMQTNVGEATNEVSTPDIHKTVETTVEITVVSEEVNGTPIRDVEYSNERSGSSRASSGDDDEEEVEHPGEASIGKKLWKFLTT</sequence>
<evidence type="ECO:0000256" key="2">
    <source>
        <dbReference type="ARBA" id="ARBA00023242"/>
    </source>
</evidence>
<dbReference type="Proteomes" id="UP001443914">
    <property type="component" value="Unassembled WGS sequence"/>
</dbReference>
<evidence type="ECO:0000256" key="4">
    <source>
        <dbReference type="ARBA" id="ARBA00024208"/>
    </source>
</evidence>
<proteinExistence type="inferred from homology"/>
<evidence type="ECO:0000313" key="8">
    <source>
        <dbReference type="Proteomes" id="UP001443914"/>
    </source>
</evidence>
<dbReference type="PANTHER" id="PTHR31908:SF11">
    <property type="entry name" value="PROTEIN CROWDED NUCLEI 1"/>
    <property type="match status" value="1"/>
</dbReference>
<dbReference type="GO" id="GO:0006997">
    <property type="term" value="P:nucleus organization"/>
    <property type="evidence" value="ECO:0007669"/>
    <property type="project" value="InterPro"/>
</dbReference>
<feature type="compositionally biased region" description="Basic residues" evidence="6">
    <location>
        <begin position="892"/>
        <end position="907"/>
    </location>
</feature>
<feature type="region of interest" description="Disordered" evidence="6">
    <location>
        <begin position="1"/>
        <end position="38"/>
    </location>
</feature>
<protein>
    <recommendedName>
        <fullName evidence="9">Nuclear matrix constituent protein 1-like protein</fullName>
    </recommendedName>
</protein>
<evidence type="ECO:0000256" key="1">
    <source>
        <dbReference type="ARBA" id="ARBA00023054"/>
    </source>
</evidence>
<feature type="compositionally biased region" description="Basic and acidic residues" evidence="6">
    <location>
        <begin position="1025"/>
        <end position="1042"/>
    </location>
</feature>
<organism evidence="7 8">
    <name type="scientific">Saponaria officinalis</name>
    <name type="common">Common soapwort</name>
    <name type="synonym">Lychnis saponaria</name>
    <dbReference type="NCBI Taxonomy" id="3572"/>
    <lineage>
        <taxon>Eukaryota</taxon>
        <taxon>Viridiplantae</taxon>
        <taxon>Streptophyta</taxon>
        <taxon>Embryophyta</taxon>
        <taxon>Tracheophyta</taxon>
        <taxon>Spermatophyta</taxon>
        <taxon>Magnoliopsida</taxon>
        <taxon>eudicotyledons</taxon>
        <taxon>Gunneridae</taxon>
        <taxon>Pentapetalae</taxon>
        <taxon>Caryophyllales</taxon>
        <taxon>Caryophyllaceae</taxon>
        <taxon>Caryophylleae</taxon>
        <taxon>Saponaria</taxon>
    </lineage>
</organism>
<name>A0AAW1JAW6_SAPOF</name>
<keyword evidence="8" id="KW-1185">Reference proteome</keyword>
<feature type="region of interest" description="Disordered" evidence="6">
    <location>
        <begin position="1098"/>
        <end position="1139"/>
    </location>
</feature>
<comment type="caution">
    <text evidence="7">The sequence shown here is derived from an EMBL/GenBank/DDBJ whole genome shotgun (WGS) entry which is preliminary data.</text>
</comment>
<comment type="similarity">
    <text evidence="4">Belongs to the CRWN family.</text>
</comment>
<dbReference type="PANTHER" id="PTHR31908">
    <property type="entry name" value="PROTEIN CROWDED NUCLEI 4"/>
    <property type="match status" value="1"/>
</dbReference>